<dbReference type="EMBL" id="BOSE01000001">
    <property type="protein sequence ID" value="GIP14836.1"/>
    <property type="molecule type" value="Genomic_DNA"/>
</dbReference>
<protein>
    <submittedName>
        <fullName evidence="6">UDP-N-acetyl-D-galactosamine dehydrogenase</fullName>
    </submittedName>
</protein>
<dbReference type="InterPro" id="IPR028359">
    <property type="entry name" value="UDP_ManNAc/GlcNAc_DH"/>
</dbReference>
<keyword evidence="7" id="KW-1185">Reference proteome</keyword>
<proteinExistence type="inferred from homology"/>
<dbReference type="InterPro" id="IPR014027">
    <property type="entry name" value="UDP-Glc/GDP-Man_DH_C"/>
</dbReference>
<dbReference type="PIRSF" id="PIRSF500136">
    <property type="entry name" value="UDP_ManNAc_DH"/>
    <property type="match status" value="1"/>
</dbReference>
<dbReference type="GO" id="GO:0000271">
    <property type="term" value="P:polysaccharide biosynthetic process"/>
    <property type="evidence" value="ECO:0007669"/>
    <property type="project" value="InterPro"/>
</dbReference>
<dbReference type="GO" id="GO:0016616">
    <property type="term" value="F:oxidoreductase activity, acting on the CH-OH group of donors, NAD or NADP as acceptor"/>
    <property type="evidence" value="ECO:0007669"/>
    <property type="project" value="InterPro"/>
</dbReference>
<dbReference type="InterPro" id="IPR036220">
    <property type="entry name" value="UDP-Glc/GDP-Man_DH_C_sf"/>
</dbReference>
<evidence type="ECO:0000256" key="1">
    <source>
        <dbReference type="ARBA" id="ARBA00006601"/>
    </source>
</evidence>
<comment type="similarity">
    <text evidence="1 4">Belongs to the UDP-glucose/GDP-mannose dehydrogenase family.</text>
</comment>
<name>A0A919YMH8_9BACL</name>
<dbReference type="GO" id="GO:0051287">
    <property type="term" value="F:NAD binding"/>
    <property type="evidence" value="ECO:0007669"/>
    <property type="project" value="InterPro"/>
</dbReference>
<dbReference type="Pfam" id="PF03721">
    <property type="entry name" value="UDPG_MGDP_dh_N"/>
    <property type="match status" value="1"/>
</dbReference>
<dbReference type="SMART" id="SM00984">
    <property type="entry name" value="UDPG_MGDP_dh_C"/>
    <property type="match status" value="1"/>
</dbReference>
<dbReference type="RefSeq" id="WP_213513022.1">
    <property type="nucleotide sequence ID" value="NZ_BOSE01000001.1"/>
</dbReference>
<keyword evidence="3" id="KW-0520">NAD</keyword>
<dbReference type="InterPro" id="IPR036291">
    <property type="entry name" value="NAD(P)-bd_dom_sf"/>
</dbReference>
<dbReference type="InterPro" id="IPR017476">
    <property type="entry name" value="UDP-Glc/GDP-Man"/>
</dbReference>
<evidence type="ECO:0000313" key="6">
    <source>
        <dbReference type="EMBL" id="GIP14836.1"/>
    </source>
</evidence>
<feature type="domain" description="UDP-glucose/GDP-mannose dehydrogenase C-terminal" evidence="5">
    <location>
        <begin position="322"/>
        <end position="425"/>
    </location>
</feature>
<dbReference type="AlphaFoldDB" id="A0A919YMH8"/>
<reference evidence="6" key="1">
    <citation type="submission" date="2021-03" db="EMBL/GenBank/DDBJ databases">
        <title>Antimicrobial resistance genes in bacteria isolated from Japanese honey, and their potential for conferring macrolide and lincosamide resistance in the American foulbrood pathogen Paenibacillus larvae.</title>
        <authorList>
            <person name="Okamoto M."/>
            <person name="Kumagai M."/>
            <person name="Kanamori H."/>
            <person name="Takamatsu D."/>
        </authorList>
    </citation>
    <scope>NUCLEOTIDE SEQUENCE</scope>
    <source>
        <strain evidence="6">J40TS1</strain>
    </source>
</reference>
<dbReference type="InterPro" id="IPR014026">
    <property type="entry name" value="UDP-Glc/GDP-Man_DH_dimer"/>
</dbReference>
<accession>A0A919YMH8</accession>
<gene>
    <name evidence="6" type="primary">wbtE_1</name>
    <name evidence="6" type="ORF">J40TS1_04780</name>
</gene>
<sequence>MTISKKLTDKETKLAVVGLGYVGLPLAVGLSEHFNVIGYDRNEKKIAEYINGHDLTGDIGSERLLQASVQFTADEKLLAEASFYIVSVPTPIRDGKVPDLKFVKSASTTIGSYLKKDDYVVYESTVYPGVTEEICQPILEQNSGLRAGVDFKIGYSPERINPGDREHTLENIVKIVSGIDNEALEQISHVYSKVVKAGVYHAPSIRVAEAAKVIENAQRDVNIAFMNELAMIFSQMKLETNEVLKAAATKWNFLPFTPGLVGGHCIGIDPYYLTFKAEDEGYHSKIILNSRHVNEGMASFVANQMVKQLMRAKQSGGPSKVALLGLTYKENSNDVRNSKVIDLFRELVDYGIQPMIYDPVANAEEVREEYGVEVCQLEDIKDVSLVAIVVPHKHLLGLSLQQYAAMYDKNVQQKLFFDLKGMFNRTQVEENGLVYWSL</sequence>
<dbReference type="GO" id="GO:0016628">
    <property type="term" value="F:oxidoreductase activity, acting on the CH-CH group of donors, NAD or NADP as acceptor"/>
    <property type="evidence" value="ECO:0007669"/>
    <property type="project" value="InterPro"/>
</dbReference>
<dbReference type="PANTHER" id="PTHR43491">
    <property type="entry name" value="UDP-N-ACETYL-D-MANNOSAMINE DEHYDROGENASE"/>
    <property type="match status" value="1"/>
</dbReference>
<dbReference type="Pfam" id="PF03720">
    <property type="entry name" value="UDPG_MGDP_dh_C"/>
    <property type="match status" value="1"/>
</dbReference>
<evidence type="ECO:0000256" key="3">
    <source>
        <dbReference type="ARBA" id="ARBA00023027"/>
    </source>
</evidence>
<organism evidence="6 7">
    <name type="scientific">Paenibacillus montaniterrae</name>
    <dbReference type="NCBI Taxonomy" id="429341"/>
    <lineage>
        <taxon>Bacteria</taxon>
        <taxon>Bacillati</taxon>
        <taxon>Bacillota</taxon>
        <taxon>Bacilli</taxon>
        <taxon>Bacillales</taxon>
        <taxon>Paenibacillaceae</taxon>
        <taxon>Paenibacillus</taxon>
    </lineage>
</organism>
<dbReference type="Proteomes" id="UP000683139">
    <property type="component" value="Unassembled WGS sequence"/>
</dbReference>
<dbReference type="SUPFAM" id="SSF48179">
    <property type="entry name" value="6-phosphogluconate dehydrogenase C-terminal domain-like"/>
    <property type="match status" value="1"/>
</dbReference>
<dbReference type="InterPro" id="IPR008927">
    <property type="entry name" value="6-PGluconate_DH-like_C_sf"/>
</dbReference>
<comment type="caution">
    <text evidence="6">The sequence shown here is derived from an EMBL/GenBank/DDBJ whole genome shotgun (WGS) entry which is preliminary data.</text>
</comment>
<dbReference type="NCBIfam" id="TIGR03026">
    <property type="entry name" value="NDP-sugDHase"/>
    <property type="match status" value="1"/>
</dbReference>
<evidence type="ECO:0000259" key="5">
    <source>
        <dbReference type="SMART" id="SM00984"/>
    </source>
</evidence>
<dbReference type="SUPFAM" id="SSF52413">
    <property type="entry name" value="UDP-glucose/GDP-mannose dehydrogenase C-terminal domain"/>
    <property type="match status" value="1"/>
</dbReference>
<dbReference type="PANTHER" id="PTHR43491:SF2">
    <property type="entry name" value="UDP-N-ACETYL-D-MANNOSAMINE DEHYDROGENASE"/>
    <property type="match status" value="1"/>
</dbReference>
<dbReference type="PIRSF" id="PIRSF000124">
    <property type="entry name" value="UDPglc_GDPman_dh"/>
    <property type="match status" value="1"/>
</dbReference>
<dbReference type="SUPFAM" id="SSF51735">
    <property type="entry name" value="NAD(P)-binding Rossmann-fold domains"/>
    <property type="match status" value="1"/>
</dbReference>
<evidence type="ECO:0000256" key="4">
    <source>
        <dbReference type="PIRNR" id="PIRNR000124"/>
    </source>
</evidence>
<keyword evidence="2" id="KW-0560">Oxidoreductase</keyword>
<evidence type="ECO:0000313" key="7">
    <source>
        <dbReference type="Proteomes" id="UP000683139"/>
    </source>
</evidence>
<dbReference type="Pfam" id="PF00984">
    <property type="entry name" value="UDPG_MGDP_dh"/>
    <property type="match status" value="1"/>
</dbReference>
<dbReference type="InterPro" id="IPR001732">
    <property type="entry name" value="UDP-Glc/GDP-Man_DH_N"/>
</dbReference>
<dbReference type="Gene3D" id="3.40.50.720">
    <property type="entry name" value="NAD(P)-binding Rossmann-like Domain"/>
    <property type="match status" value="2"/>
</dbReference>
<evidence type="ECO:0000256" key="2">
    <source>
        <dbReference type="ARBA" id="ARBA00023002"/>
    </source>
</evidence>